<reference evidence="3 5" key="2">
    <citation type="submission" date="2019-04" db="EMBL/GenBank/DDBJ databases">
        <title>Genomic characterization of Staphylococcus petrasii strains.</title>
        <authorList>
            <person name="Vrbovska V."/>
            <person name="Kovarovic V."/>
            <person name="Maslanova I."/>
            <person name="Indrakova A."/>
            <person name="Petras P."/>
            <person name="Sedo O."/>
            <person name="Svec P."/>
            <person name="Fisarova L."/>
            <person name="Sedlacek I."/>
            <person name="Doskar J."/>
            <person name="Pantucek R."/>
        </authorList>
    </citation>
    <scope>NUCLEOTIDE SEQUENCE [LARGE SCALE GENOMIC DNA]</scope>
    <source>
        <strain evidence="3 5">P5404</strain>
    </source>
</reference>
<evidence type="ECO:0000313" key="5">
    <source>
        <dbReference type="Proteomes" id="UP000297598"/>
    </source>
</evidence>
<dbReference type="PROSITE" id="PS51257">
    <property type="entry name" value="PROKAR_LIPOPROTEIN"/>
    <property type="match status" value="1"/>
</dbReference>
<dbReference type="Gene3D" id="3.40.190.120">
    <property type="entry name" value="Osmoprotection protein (prox), domain 2"/>
    <property type="match status" value="1"/>
</dbReference>
<sequence>MKNYKKYIVVLILSLTVLSGCNLPGLKNNNSDDEVKITSLGTSESQIMSHMLRLLIEHDTNGEIQPTLINNLGSSVIQHNAITSGEANMSGTRYTGTDLTGALGEDAIKDPDKAMKATKKGFKDKYNQTFFDSYGFANTYSLMVTKETAKKYDLETVSDLKKHAKDLRVGMDSAWMNRKGDGYPGFKKEYGIDFGTVRPMQIGLVYDALNAGQLDVAVGYSTDGRIAAYDLKVLKDDRKFFPPYDASPLVTDELLKEKPELKPIVKKLEGKISTEQMQKLNYLADGKGQEPATVAENFLKQHNYFEDGDNTKKGGQN</sequence>
<reference evidence="2 4" key="1">
    <citation type="submission" date="2018-06" db="EMBL/GenBank/DDBJ databases">
        <authorList>
            <consortium name="Pathogen Informatics"/>
            <person name="Doyle S."/>
        </authorList>
    </citation>
    <scope>NUCLEOTIDE SEQUENCE [LARGE SCALE GENOMIC DNA]</scope>
    <source>
        <strain evidence="2 4">NCTC13830</strain>
    </source>
</reference>
<dbReference type="GO" id="GO:0043190">
    <property type="term" value="C:ATP-binding cassette (ABC) transporter complex"/>
    <property type="evidence" value="ECO:0007669"/>
    <property type="project" value="InterPro"/>
</dbReference>
<accession>A0A380FWJ9</accession>
<dbReference type="Proteomes" id="UP000297598">
    <property type="component" value="Unassembled WGS sequence"/>
</dbReference>
<dbReference type="EMBL" id="SRLS01000010">
    <property type="protein sequence ID" value="TGE17105.1"/>
    <property type="molecule type" value="Genomic_DNA"/>
</dbReference>
<dbReference type="AlphaFoldDB" id="A0A380FWJ9"/>
<dbReference type="Pfam" id="PF04069">
    <property type="entry name" value="OpuAC"/>
    <property type="match status" value="1"/>
</dbReference>
<dbReference type="Proteomes" id="UP000254047">
    <property type="component" value="Unassembled WGS sequence"/>
</dbReference>
<protein>
    <submittedName>
        <fullName evidence="2">Glycine betaine/carnitine/choline ABC transporter opuCC</fullName>
    </submittedName>
    <submittedName>
        <fullName evidence="3">Osmoprotectant ABC transporter substrate-binding protein</fullName>
    </submittedName>
</protein>
<dbReference type="SUPFAM" id="SSF53850">
    <property type="entry name" value="Periplasmic binding protein-like II"/>
    <property type="match status" value="1"/>
</dbReference>
<name>A0A380FWJ9_9STAP</name>
<dbReference type="RefSeq" id="WP_103297833.1">
    <property type="nucleotide sequence ID" value="NZ_PPQT01000034.1"/>
</dbReference>
<dbReference type="EMBL" id="UHDO01000001">
    <property type="protein sequence ID" value="SUM42687.1"/>
    <property type="molecule type" value="Genomic_DNA"/>
</dbReference>
<organism evidence="2 4">
    <name type="scientific">Staphylococcus petrasii</name>
    <dbReference type="NCBI Taxonomy" id="1276936"/>
    <lineage>
        <taxon>Bacteria</taxon>
        <taxon>Bacillati</taxon>
        <taxon>Bacillota</taxon>
        <taxon>Bacilli</taxon>
        <taxon>Bacillales</taxon>
        <taxon>Staphylococcaceae</taxon>
        <taxon>Staphylococcus</taxon>
    </lineage>
</organism>
<evidence type="ECO:0000259" key="1">
    <source>
        <dbReference type="Pfam" id="PF04069"/>
    </source>
</evidence>
<dbReference type="InterPro" id="IPR007210">
    <property type="entry name" value="ABC_Gly_betaine_transp_sub-bd"/>
</dbReference>
<feature type="domain" description="ABC-type glycine betaine transport system substrate-binding" evidence="1">
    <location>
        <begin position="34"/>
        <end position="301"/>
    </location>
</feature>
<proteinExistence type="predicted"/>
<dbReference type="OrthoDB" id="9801163at2"/>
<dbReference type="GO" id="GO:0022857">
    <property type="term" value="F:transmembrane transporter activity"/>
    <property type="evidence" value="ECO:0007669"/>
    <property type="project" value="InterPro"/>
</dbReference>
<keyword evidence="5" id="KW-1185">Reference proteome</keyword>
<evidence type="ECO:0000313" key="2">
    <source>
        <dbReference type="EMBL" id="SUM42687.1"/>
    </source>
</evidence>
<dbReference type="Gene3D" id="3.40.190.10">
    <property type="entry name" value="Periplasmic binding protein-like II"/>
    <property type="match status" value="1"/>
</dbReference>
<dbReference type="CDD" id="cd13608">
    <property type="entry name" value="PBP2_OpuCC_like"/>
    <property type="match status" value="1"/>
</dbReference>
<evidence type="ECO:0000313" key="3">
    <source>
        <dbReference type="EMBL" id="TGE17105.1"/>
    </source>
</evidence>
<evidence type="ECO:0000313" key="4">
    <source>
        <dbReference type="Proteomes" id="UP000254047"/>
    </source>
</evidence>
<gene>
    <name evidence="2" type="primary">opuCC_1</name>
    <name evidence="3" type="ORF">BJR09_07590</name>
    <name evidence="2" type="ORF">NCTC13830_00208</name>
</gene>